<reference evidence="9" key="2">
    <citation type="submission" date="2025-08" db="UniProtKB">
        <authorList>
            <consortium name="RefSeq"/>
        </authorList>
    </citation>
    <scope>IDENTIFICATION</scope>
</reference>
<organism evidence="8 9">
    <name type="scientific">Bicyclus anynana</name>
    <name type="common">Squinting bush brown butterfly</name>
    <dbReference type="NCBI Taxonomy" id="110368"/>
    <lineage>
        <taxon>Eukaryota</taxon>
        <taxon>Metazoa</taxon>
        <taxon>Ecdysozoa</taxon>
        <taxon>Arthropoda</taxon>
        <taxon>Hexapoda</taxon>
        <taxon>Insecta</taxon>
        <taxon>Pterygota</taxon>
        <taxon>Neoptera</taxon>
        <taxon>Endopterygota</taxon>
        <taxon>Lepidoptera</taxon>
        <taxon>Glossata</taxon>
        <taxon>Ditrysia</taxon>
        <taxon>Papilionoidea</taxon>
        <taxon>Nymphalidae</taxon>
        <taxon>Satyrinae</taxon>
        <taxon>Satyrini</taxon>
        <taxon>Mycalesina</taxon>
        <taxon>Bicyclus</taxon>
    </lineage>
</organism>
<dbReference type="RefSeq" id="XP_023949759.2">
    <property type="nucleotide sequence ID" value="XM_024093991.2"/>
</dbReference>
<accession>A0A6J1NSJ2</accession>
<keyword evidence="7" id="KW-0464">Manganese</keyword>
<keyword evidence="4" id="KW-0479">Metal-binding</keyword>
<evidence type="ECO:0000256" key="6">
    <source>
        <dbReference type="ARBA" id="ARBA00022842"/>
    </source>
</evidence>
<evidence type="ECO:0000256" key="4">
    <source>
        <dbReference type="ARBA" id="ARBA00022723"/>
    </source>
</evidence>
<evidence type="ECO:0000256" key="2">
    <source>
        <dbReference type="ARBA" id="ARBA00001946"/>
    </source>
</evidence>
<comment type="cofactor">
    <cofactor evidence="2">
        <name>Mg(2+)</name>
        <dbReference type="ChEBI" id="CHEBI:18420"/>
    </cofactor>
</comment>
<dbReference type="OrthoDB" id="1695362at2759"/>
<keyword evidence="5" id="KW-0378">Hydrolase</keyword>
<dbReference type="SUPFAM" id="SSF55811">
    <property type="entry name" value="Nudix"/>
    <property type="match status" value="1"/>
</dbReference>
<protein>
    <submittedName>
        <fullName evidence="9">Acyl-coenzyme A diphosphatase NUDT19</fullName>
    </submittedName>
</protein>
<keyword evidence="8" id="KW-1185">Reference proteome</keyword>
<dbReference type="Gene3D" id="3.90.79.10">
    <property type="entry name" value="Nucleoside Triphosphate Pyrophosphohydrolase"/>
    <property type="match status" value="1"/>
</dbReference>
<evidence type="ECO:0000256" key="7">
    <source>
        <dbReference type="ARBA" id="ARBA00023211"/>
    </source>
</evidence>
<dbReference type="AlphaFoldDB" id="A0A6J1NSJ2"/>
<evidence type="ECO:0000256" key="1">
    <source>
        <dbReference type="ARBA" id="ARBA00001936"/>
    </source>
</evidence>
<dbReference type="GeneID" id="112054284"/>
<dbReference type="GO" id="GO:0016818">
    <property type="term" value="F:hydrolase activity, acting on acid anhydrides, in phosphorus-containing anhydrides"/>
    <property type="evidence" value="ECO:0007669"/>
    <property type="project" value="InterPro"/>
</dbReference>
<dbReference type="PANTHER" id="PTHR12318:SF0">
    <property type="entry name" value="ACYL-COENZYME A DIPHOSPHATASE NUDT19"/>
    <property type="match status" value="1"/>
</dbReference>
<dbReference type="PANTHER" id="PTHR12318">
    <property type="entry name" value="TESTOSTERONE-REGULATED PROTEIN RP2"/>
    <property type="match status" value="1"/>
</dbReference>
<evidence type="ECO:0000313" key="8">
    <source>
        <dbReference type="Proteomes" id="UP001652582"/>
    </source>
</evidence>
<comment type="similarity">
    <text evidence="3">Belongs to the Nudix hydrolase family.</text>
</comment>
<comment type="cofactor">
    <cofactor evidence="1">
        <name>Mn(2+)</name>
        <dbReference type="ChEBI" id="CHEBI:29035"/>
    </cofactor>
</comment>
<dbReference type="KEGG" id="bany:112054284"/>
<reference evidence="8" key="1">
    <citation type="submission" date="2025-05" db="UniProtKB">
        <authorList>
            <consortium name="RefSeq"/>
        </authorList>
    </citation>
    <scope>NUCLEOTIDE SEQUENCE [LARGE SCALE GENOMIC DNA]</scope>
</reference>
<gene>
    <name evidence="9" type="primary">LOC112054284</name>
</gene>
<sequence length="332" mass="38187">MLKYKQTYLNALDKTRSHTASYSNGVVFPGGVSEEADASEHWLHLLGAFGFGQNDFECLHATGALVTPLFATNPIRRHVALRITAIRETFEELGLLICSTKRKEDRCGLWADTISDIDVKYWQSRVSKDPAELLTLCRENNCYPDIWALHYWSNWLSPYKARVRFDTAFFVTALQEKPLGIRANNEVVKVEWETPWSILEKNSRKEVQLYPPQGYEFRRLSEFSDVEKLAQFAKEISCKGYELLYPVHLQTKDGVIHLLPGDYSYPSNVDPSNLLVLKEDNKTILELRDTSQALHRFETSEKEVVLVTHNYIPRNHINMGDQVLPLNVTTIH</sequence>
<dbReference type="InterPro" id="IPR039121">
    <property type="entry name" value="NUDT19"/>
</dbReference>
<evidence type="ECO:0000256" key="3">
    <source>
        <dbReference type="ARBA" id="ARBA00005582"/>
    </source>
</evidence>
<name>A0A6J1NSJ2_BICAN</name>
<dbReference type="GO" id="GO:0005739">
    <property type="term" value="C:mitochondrion"/>
    <property type="evidence" value="ECO:0007669"/>
    <property type="project" value="TreeGrafter"/>
</dbReference>
<proteinExistence type="inferred from homology"/>
<keyword evidence="6" id="KW-0460">Magnesium</keyword>
<evidence type="ECO:0000313" key="9">
    <source>
        <dbReference type="RefSeq" id="XP_023949759.2"/>
    </source>
</evidence>
<dbReference type="GO" id="GO:0046872">
    <property type="term" value="F:metal ion binding"/>
    <property type="evidence" value="ECO:0007669"/>
    <property type="project" value="UniProtKB-KW"/>
</dbReference>
<dbReference type="Proteomes" id="UP001652582">
    <property type="component" value="Chromosome 1"/>
</dbReference>
<dbReference type="InterPro" id="IPR015797">
    <property type="entry name" value="NUDIX_hydrolase-like_dom_sf"/>
</dbReference>
<evidence type="ECO:0000256" key="5">
    <source>
        <dbReference type="ARBA" id="ARBA00022801"/>
    </source>
</evidence>